<gene>
    <name evidence="1" type="ORF">L195_g059340</name>
</gene>
<name>A0A2K3JXM9_TRIPR</name>
<dbReference type="Proteomes" id="UP000236291">
    <property type="component" value="Unassembled WGS sequence"/>
</dbReference>
<accession>A0A2K3JXM9</accession>
<evidence type="ECO:0000313" key="2">
    <source>
        <dbReference type="Proteomes" id="UP000236291"/>
    </source>
</evidence>
<sequence>GVVPGPVPHSNLPRSLHLSRHFWAFPAPAPRQQQPPVKG</sequence>
<reference evidence="1 2" key="1">
    <citation type="journal article" date="2014" name="Am. J. Bot.">
        <title>Genome assembly and annotation for red clover (Trifolium pratense; Fabaceae).</title>
        <authorList>
            <person name="Istvanek J."/>
            <person name="Jaros M."/>
            <person name="Krenek A."/>
            <person name="Repkova J."/>
        </authorList>
    </citation>
    <scope>NUCLEOTIDE SEQUENCE [LARGE SCALE GENOMIC DNA]</scope>
    <source>
        <strain evidence="2">cv. Tatra</strain>
        <tissue evidence="1">Young leaves</tissue>
    </source>
</reference>
<proteinExistence type="predicted"/>
<dbReference type="EMBL" id="ASHM01129022">
    <property type="protein sequence ID" value="PNX58740.1"/>
    <property type="molecule type" value="Genomic_DNA"/>
</dbReference>
<feature type="non-terminal residue" evidence="1">
    <location>
        <position position="1"/>
    </location>
</feature>
<protein>
    <submittedName>
        <fullName evidence="1">Uncharacterized protein</fullName>
    </submittedName>
</protein>
<reference evidence="1 2" key="2">
    <citation type="journal article" date="2017" name="Front. Plant Sci.">
        <title>Gene Classification and Mining of Molecular Markers Useful in Red Clover (Trifolium pratense) Breeding.</title>
        <authorList>
            <person name="Istvanek J."/>
            <person name="Dluhosova J."/>
            <person name="Dluhos P."/>
            <person name="Patkova L."/>
            <person name="Nedelnik J."/>
            <person name="Repkova J."/>
        </authorList>
    </citation>
    <scope>NUCLEOTIDE SEQUENCE [LARGE SCALE GENOMIC DNA]</scope>
    <source>
        <strain evidence="2">cv. Tatra</strain>
        <tissue evidence="1">Young leaves</tissue>
    </source>
</reference>
<comment type="caution">
    <text evidence="1">The sequence shown here is derived from an EMBL/GenBank/DDBJ whole genome shotgun (WGS) entry which is preliminary data.</text>
</comment>
<evidence type="ECO:0000313" key="1">
    <source>
        <dbReference type="EMBL" id="PNX58740.1"/>
    </source>
</evidence>
<organism evidence="1 2">
    <name type="scientific">Trifolium pratense</name>
    <name type="common">Red clover</name>
    <dbReference type="NCBI Taxonomy" id="57577"/>
    <lineage>
        <taxon>Eukaryota</taxon>
        <taxon>Viridiplantae</taxon>
        <taxon>Streptophyta</taxon>
        <taxon>Embryophyta</taxon>
        <taxon>Tracheophyta</taxon>
        <taxon>Spermatophyta</taxon>
        <taxon>Magnoliopsida</taxon>
        <taxon>eudicotyledons</taxon>
        <taxon>Gunneridae</taxon>
        <taxon>Pentapetalae</taxon>
        <taxon>rosids</taxon>
        <taxon>fabids</taxon>
        <taxon>Fabales</taxon>
        <taxon>Fabaceae</taxon>
        <taxon>Papilionoideae</taxon>
        <taxon>50 kb inversion clade</taxon>
        <taxon>NPAAA clade</taxon>
        <taxon>Hologalegina</taxon>
        <taxon>IRL clade</taxon>
        <taxon>Trifolieae</taxon>
        <taxon>Trifolium</taxon>
    </lineage>
</organism>
<dbReference type="AlphaFoldDB" id="A0A2K3JXM9"/>